<protein>
    <submittedName>
        <fullName evidence="1">Uncharacterized protein</fullName>
    </submittedName>
</protein>
<name>A0ABN1K1I5_9BURK</name>
<accession>A0ABN1K1I5</accession>
<organism evidence="1 2">
    <name type="scientific">Ideonella azotifigens</name>
    <dbReference type="NCBI Taxonomy" id="513160"/>
    <lineage>
        <taxon>Bacteria</taxon>
        <taxon>Pseudomonadati</taxon>
        <taxon>Pseudomonadota</taxon>
        <taxon>Betaproteobacteria</taxon>
        <taxon>Burkholderiales</taxon>
        <taxon>Sphaerotilaceae</taxon>
        <taxon>Ideonella</taxon>
    </lineage>
</organism>
<evidence type="ECO:0000313" key="1">
    <source>
        <dbReference type="EMBL" id="GAA0752113.1"/>
    </source>
</evidence>
<sequence>MQPPGPVSLATAAAAAWAGRPEFPAVLLPKGGFVLHAASTSDASASAKLVLEGPVVRGSFIINPIKNQTEKFGPHRAQRPLQLGMLLKEIRVSAPSEKAL</sequence>
<proteinExistence type="predicted"/>
<dbReference type="Proteomes" id="UP001500279">
    <property type="component" value="Unassembled WGS sequence"/>
</dbReference>
<evidence type="ECO:0000313" key="2">
    <source>
        <dbReference type="Proteomes" id="UP001500279"/>
    </source>
</evidence>
<gene>
    <name evidence="1" type="ORF">GCM10009107_25620</name>
</gene>
<dbReference type="EMBL" id="BAAAEW010000014">
    <property type="protein sequence ID" value="GAA0752113.1"/>
    <property type="molecule type" value="Genomic_DNA"/>
</dbReference>
<comment type="caution">
    <text evidence="1">The sequence shown here is derived from an EMBL/GenBank/DDBJ whole genome shotgun (WGS) entry which is preliminary data.</text>
</comment>
<reference evidence="1 2" key="1">
    <citation type="journal article" date="2019" name="Int. J. Syst. Evol. Microbiol.">
        <title>The Global Catalogue of Microorganisms (GCM) 10K type strain sequencing project: providing services to taxonomists for standard genome sequencing and annotation.</title>
        <authorList>
            <consortium name="The Broad Institute Genomics Platform"/>
            <consortium name="The Broad Institute Genome Sequencing Center for Infectious Disease"/>
            <person name="Wu L."/>
            <person name="Ma J."/>
        </authorList>
    </citation>
    <scope>NUCLEOTIDE SEQUENCE [LARGE SCALE GENOMIC DNA]</scope>
    <source>
        <strain evidence="1 2">JCM 15503</strain>
    </source>
</reference>
<keyword evidence="2" id="KW-1185">Reference proteome</keyword>